<feature type="compositionally biased region" description="Basic and acidic residues" evidence="1">
    <location>
        <begin position="42"/>
        <end position="56"/>
    </location>
</feature>
<accession>A0A8S2J4M4</accession>
<reference evidence="2" key="1">
    <citation type="submission" date="2021-02" db="EMBL/GenBank/DDBJ databases">
        <authorList>
            <person name="Nowell W R."/>
        </authorList>
    </citation>
    <scope>NUCLEOTIDE SEQUENCE</scope>
</reference>
<sequence length="93" mass="10993">MATTQDSYDKNEENPEIFVLMRDIVTNMHHIVRRSKVITSKKLEKLQTDDEVHQKEPTSNQDRSRRALSNALIIFFPRPTHHREKSKILQNLP</sequence>
<dbReference type="Proteomes" id="UP000681967">
    <property type="component" value="Unassembled WGS sequence"/>
</dbReference>
<dbReference type="EMBL" id="CAJOBH010000466">
    <property type="protein sequence ID" value="CAF3794185.1"/>
    <property type="molecule type" value="Genomic_DNA"/>
</dbReference>
<evidence type="ECO:0000313" key="2">
    <source>
        <dbReference type="EMBL" id="CAF3794185.1"/>
    </source>
</evidence>
<name>A0A8S2J4M4_9BILA</name>
<dbReference type="AlphaFoldDB" id="A0A8S2J4M4"/>
<proteinExistence type="predicted"/>
<comment type="caution">
    <text evidence="2">The sequence shown here is derived from an EMBL/GenBank/DDBJ whole genome shotgun (WGS) entry which is preliminary data.</text>
</comment>
<organism evidence="2 3">
    <name type="scientific">Rotaria magnacalcarata</name>
    <dbReference type="NCBI Taxonomy" id="392030"/>
    <lineage>
        <taxon>Eukaryota</taxon>
        <taxon>Metazoa</taxon>
        <taxon>Spiralia</taxon>
        <taxon>Gnathifera</taxon>
        <taxon>Rotifera</taxon>
        <taxon>Eurotatoria</taxon>
        <taxon>Bdelloidea</taxon>
        <taxon>Philodinida</taxon>
        <taxon>Philodinidae</taxon>
        <taxon>Rotaria</taxon>
    </lineage>
</organism>
<gene>
    <name evidence="2" type="ORF">BYL167_LOCUS2620</name>
</gene>
<evidence type="ECO:0000256" key="1">
    <source>
        <dbReference type="SAM" id="MobiDB-lite"/>
    </source>
</evidence>
<evidence type="ECO:0000313" key="3">
    <source>
        <dbReference type="Proteomes" id="UP000681967"/>
    </source>
</evidence>
<feature type="region of interest" description="Disordered" evidence="1">
    <location>
        <begin position="42"/>
        <end position="65"/>
    </location>
</feature>
<protein>
    <submittedName>
        <fullName evidence="2">Uncharacterized protein</fullName>
    </submittedName>
</protein>